<name>A0A1M7RZW1_9BACT</name>
<evidence type="ECO:0000256" key="5">
    <source>
        <dbReference type="ARBA" id="ARBA00023002"/>
    </source>
</evidence>
<keyword evidence="6 7" id="KW-0472">Membrane</keyword>
<dbReference type="SUPFAM" id="SSF103501">
    <property type="entry name" value="Respiratory nitrate reductase 1 gamma chain"/>
    <property type="match status" value="1"/>
</dbReference>
<evidence type="ECO:0000313" key="10">
    <source>
        <dbReference type="Proteomes" id="UP000186469"/>
    </source>
</evidence>
<dbReference type="Pfam" id="PF02665">
    <property type="entry name" value="Nitrate_red_gam"/>
    <property type="match status" value="1"/>
</dbReference>
<evidence type="ECO:0000256" key="6">
    <source>
        <dbReference type="ARBA" id="ARBA00023136"/>
    </source>
</evidence>
<feature type="transmembrane region" description="Helical" evidence="7">
    <location>
        <begin position="27"/>
        <end position="49"/>
    </location>
</feature>
<dbReference type="GO" id="GO:0005886">
    <property type="term" value="C:plasma membrane"/>
    <property type="evidence" value="ECO:0007669"/>
    <property type="project" value="UniProtKB-SubCell"/>
</dbReference>
<accession>A0A1M7RZW1</accession>
<dbReference type="NCBIfam" id="NF038037">
    <property type="entry name" value="cytob_DsrM"/>
    <property type="match status" value="1"/>
</dbReference>
<keyword evidence="3 7" id="KW-0812">Transmembrane</keyword>
<keyword evidence="10" id="KW-1185">Reference proteome</keyword>
<proteinExistence type="predicted"/>
<evidence type="ECO:0000313" key="9">
    <source>
        <dbReference type="EMBL" id="SHN51761.1"/>
    </source>
</evidence>
<dbReference type="Gene3D" id="1.20.950.20">
    <property type="entry name" value="Transmembrane di-heme cytochromes, Chain C"/>
    <property type="match status" value="1"/>
</dbReference>
<sequence>MIISLLAVIGLGLVAWFGSQYTSMQYLFGLALPMIAVPVFIAGFIWRIVYWAKSPVPFPIATTGGQERSLDWIKPERLDAPYTKLETVGRMVLEVLCFRSLFRNTSMDLQQGPRLVYYSSKWLWLFALAFHYCFAVVLLRHLRFFFEPVPMFVSGIEFVDGIMQVGVPRFYGSDALILGALLFLLLRRIFNSKVRYISLANDYFPLFLLIGIVGTGICMRYFSKVDIAGVKVLTMGLATLNPNLPANIGPMFFAHIFLVCILLVYFPFSKLMHMGGIFLSPTRNMPNNSRAVRHVNPWNPPKKHRTYNEYEDEFRDLMAEAGLPLEKQPDADTSK</sequence>
<dbReference type="Proteomes" id="UP000186469">
    <property type="component" value="Unassembled WGS sequence"/>
</dbReference>
<keyword evidence="2" id="KW-1003">Cell membrane</keyword>
<dbReference type="AlphaFoldDB" id="A0A1M7RZW1"/>
<feature type="transmembrane region" description="Helical" evidence="7">
    <location>
        <begin position="122"/>
        <end position="142"/>
    </location>
</feature>
<feature type="transmembrane region" description="Helical" evidence="7">
    <location>
        <begin position="248"/>
        <end position="268"/>
    </location>
</feature>
<dbReference type="STRING" id="1121455.SAMN02745728_00380"/>
<evidence type="ECO:0000259" key="8">
    <source>
        <dbReference type="Pfam" id="PF02665"/>
    </source>
</evidence>
<keyword evidence="4 7" id="KW-1133">Transmembrane helix</keyword>
<evidence type="ECO:0000256" key="2">
    <source>
        <dbReference type="ARBA" id="ARBA00022475"/>
    </source>
</evidence>
<dbReference type="OrthoDB" id="9769404at2"/>
<dbReference type="InterPro" id="IPR047660">
    <property type="entry name" value="DsrM"/>
</dbReference>
<comment type="subcellular location">
    <subcellularLocation>
        <location evidence="1">Cell membrane</location>
        <topology evidence="1">Multi-pass membrane protein</topology>
    </subcellularLocation>
</comment>
<keyword evidence="5" id="KW-0560">Oxidoreductase</keyword>
<protein>
    <submittedName>
        <fullName evidence="9">Putative sulfite reductase-associated electron transfer protein DsrM</fullName>
    </submittedName>
</protein>
<organism evidence="9 10">
    <name type="scientific">Desulfovibrio litoralis DSM 11393</name>
    <dbReference type="NCBI Taxonomy" id="1121455"/>
    <lineage>
        <taxon>Bacteria</taxon>
        <taxon>Pseudomonadati</taxon>
        <taxon>Thermodesulfobacteriota</taxon>
        <taxon>Desulfovibrionia</taxon>
        <taxon>Desulfovibrionales</taxon>
        <taxon>Desulfovibrionaceae</taxon>
        <taxon>Desulfovibrio</taxon>
    </lineage>
</organism>
<dbReference type="InterPro" id="IPR036197">
    <property type="entry name" value="NarG-like_sf"/>
</dbReference>
<dbReference type="RefSeq" id="WP_072695928.1">
    <property type="nucleotide sequence ID" value="NZ_FRDI01000002.1"/>
</dbReference>
<gene>
    <name evidence="9" type="ORF">SAMN02745728_00380</name>
</gene>
<evidence type="ECO:0000256" key="1">
    <source>
        <dbReference type="ARBA" id="ARBA00004651"/>
    </source>
</evidence>
<evidence type="ECO:0000256" key="4">
    <source>
        <dbReference type="ARBA" id="ARBA00022989"/>
    </source>
</evidence>
<dbReference type="EMBL" id="FRDI01000002">
    <property type="protein sequence ID" value="SHN51761.1"/>
    <property type="molecule type" value="Genomic_DNA"/>
</dbReference>
<reference evidence="9 10" key="1">
    <citation type="submission" date="2016-12" db="EMBL/GenBank/DDBJ databases">
        <authorList>
            <person name="Song W.-J."/>
            <person name="Kurnit D.M."/>
        </authorList>
    </citation>
    <scope>NUCLEOTIDE SEQUENCE [LARGE SCALE GENOMIC DNA]</scope>
    <source>
        <strain evidence="9 10">DSM 11393</strain>
    </source>
</reference>
<feature type="transmembrane region" description="Helical" evidence="7">
    <location>
        <begin position="202"/>
        <end position="222"/>
    </location>
</feature>
<evidence type="ECO:0000256" key="7">
    <source>
        <dbReference type="SAM" id="Phobius"/>
    </source>
</evidence>
<evidence type="ECO:0000256" key="3">
    <source>
        <dbReference type="ARBA" id="ARBA00022692"/>
    </source>
</evidence>
<feature type="domain" description="NarG-like" evidence="8">
    <location>
        <begin position="118"/>
        <end position="274"/>
    </location>
</feature>
<dbReference type="InterPro" id="IPR023234">
    <property type="entry name" value="NarG-like_domain"/>
</dbReference>
<dbReference type="GO" id="GO:0016491">
    <property type="term" value="F:oxidoreductase activity"/>
    <property type="evidence" value="ECO:0007669"/>
    <property type="project" value="UniProtKB-KW"/>
</dbReference>
<feature type="transmembrane region" description="Helical" evidence="7">
    <location>
        <begin position="170"/>
        <end position="190"/>
    </location>
</feature>